<protein>
    <recommendedName>
        <fullName evidence="4">DUF4890 domain-containing protein</fullName>
    </recommendedName>
</protein>
<reference evidence="3" key="2">
    <citation type="journal article" date="2020" name="Antonie Van Leeuwenhoek">
        <title>Labilibaculum antarcticum sp. nov., a novel facultative anaerobic, psychrotorelant bacterium isolated from marine sediment of Antarctica.</title>
        <authorList>
            <person name="Watanabe M."/>
            <person name="Kojima H."/>
            <person name="Fukui M."/>
        </authorList>
    </citation>
    <scope>NUCLEOTIDE SEQUENCE [LARGE SCALE GENOMIC DNA]</scope>
    <source>
        <strain evidence="3">SPP2</strain>
    </source>
</reference>
<feature type="signal peptide" evidence="1">
    <location>
        <begin position="1"/>
        <end position="27"/>
    </location>
</feature>
<reference evidence="2 3" key="1">
    <citation type="journal article" date="2018" name="Mar. Genomics">
        <title>Complete genome sequence of Marinifilaceae bacterium strain SPP2, isolated from the Antarctic marine sediment.</title>
        <authorList>
            <person name="Watanabe M."/>
            <person name="Kojima H."/>
            <person name="Fukui M."/>
        </authorList>
    </citation>
    <scope>NUCLEOTIDE SEQUENCE [LARGE SCALE GENOMIC DNA]</scope>
    <source>
        <strain evidence="2 3">SPP2</strain>
    </source>
</reference>
<dbReference type="KEGG" id="mbas:ALGA_3286"/>
<feature type="chain" id="PRO_5013005351" description="DUF4890 domain-containing protein" evidence="1">
    <location>
        <begin position="28"/>
        <end position="131"/>
    </location>
</feature>
<dbReference type="Proteomes" id="UP000218267">
    <property type="component" value="Chromosome"/>
</dbReference>
<dbReference type="OrthoDB" id="893931at2"/>
<dbReference type="EMBL" id="AP018042">
    <property type="protein sequence ID" value="BAX81586.1"/>
    <property type="molecule type" value="Genomic_DNA"/>
</dbReference>
<evidence type="ECO:0008006" key="4">
    <source>
        <dbReference type="Google" id="ProtNLM"/>
    </source>
</evidence>
<dbReference type="AlphaFoldDB" id="A0A1Y1CME7"/>
<evidence type="ECO:0000313" key="2">
    <source>
        <dbReference type="EMBL" id="BAX81586.1"/>
    </source>
</evidence>
<proteinExistence type="predicted"/>
<keyword evidence="1" id="KW-0732">Signal</keyword>
<gene>
    <name evidence="2" type="ORF">ALGA_3286</name>
</gene>
<dbReference type="RefSeq" id="WP_096431137.1">
    <property type="nucleotide sequence ID" value="NZ_AP018042.1"/>
</dbReference>
<evidence type="ECO:0000313" key="3">
    <source>
        <dbReference type="Proteomes" id="UP000218267"/>
    </source>
</evidence>
<sequence>MKTDIKKIASILMIVAITAISGNLLQAQPGGQQGPPPIPNTTQIKKMVSELSKTLDLTDEKSEQLSDLYTAHFKEISAKVKNSKPSKNEMDAFESKFEKEVKAILSPEQQEQFEAFLKENKPKQNGPQKRR</sequence>
<evidence type="ECO:0000256" key="1">
    <source>
        <dbReference type="SAM" id="SignalP"/>
    </source>
</evidence>
<organism evidence="2 3">
    <name type="scientific">Labilibaculum antarcticum</name>
    <dbReference type="NCBI Taxonomy" id="1717717"/>
    <lineage>
        <taxon>Bacteria</taxon>
        <taxon>Pseudomonadati</taxon>
        <taxon>Bacteroidota</taxon>
        <taxon>Bacteroidia</taxon>
        <taxon>Marinilabiliales</taxon>
        <taxon>Marinifilaceae</taxon>
        <taxon>Labilibaculum</taxon>
    </lineage>
</organism>
<name>A0A1Y1CME7_9BACT</name>
<accession>A0A1Y1CME7</accession>
<keyword evidence="3" id="KW-1185">Reference proteome</keyword>